<evidence type="ECO:0000256" key="3">
    <source>
        <dbReference type="ARBA" id="ARBA00022840"/>
    </source>
</evidence>
<dbReference type="Pfam" id="PF00012">
    <property type="entry name" value="HSP70"/>
    <property type="match status" value="1"/>
</dbReference>
<dbReference type="PRINTS" id="PR00301">
    <property type="entry name" value="HEATSHOCK70"/>
</dbReference>
<dbReference type="AlphaFoldDB" id="A0A2U1PXP9"/>
<keyword evidence="5" id="KW-1185">Reference proteome</keyword>
<reference evidence="4 5" key="1">
    <citation type="journal article" date="2018" name="Mol. Plant">
        <title>The genome of Artemisia annua provides insight into the evolution of Asteraceae family and artemisinin biosynthesis.</title>
        <authorList>
            <person name="Shen Q."/>
            <person name="Zhang L."/>
            <person name="Liao Z."/>
            <person name="Wang S."/>
            <person name="Yan T."/>
            <person name="Shi P."/>
            <person name="Liu M."/>
            <person name="Fu X."/>
            <person name="Pan Q."/>
            <person name="Wang Y."/>
            <person name="Lv Z."/>
            <person name="Lu X."/>
            <person name="Zhang F."/>
            <person name="Jiang W."/>
            <person name="Ma Y."/>
            <person name="Chen M."/>
            <person name="Hao X."/>
            <person name="Li L."/>
            <person name="Tang Y."/>
            <person name="Lv G."/>
            <person name="Zhou Y."/>
            <person name="Sun X."/>
            <person name="Brodelius P.E."/>
            <person name="Rose J.K.C."/>
            <person name="Tang K."/>
        </authorList>
    </citation>
    <scope>NUCLEOTIDE SEQUENCE [LARGE SCALE GENOMIC DNA]</scope>
    <source>
        <strain evidence="5">cv. Huhao1</strain>
        <tissue evidence="4">Leaf</tissue>
    </source>
</reference>
<dbReference type="OrthoDB" id="3789372at2759"/>
<keyword evidence="4" id="KW-0346">Stress response</keyword>
<name>A0A2U1PXP9_ARTAN</name>
<gene>
    <name evidence="4" type="ORF">CTI12_AA099560</name>
</gene>
<evidence type="ECO:0000313" key="5">
    <source>
        <dbReference type="Proteomes" id="UP000245207"/>
    </source>
</evidence>
<evidence type="ECO:0000313" key="4">
    <source>
        <dbReference type="EMBL" id="PWA90512.1"/>
    </source>
</evidence>
<organism evidence="4 5">
    <name type="scientific">Artemisia annua</name>
    <name type="common">Sweet wormwood</name>
    <dbReference type="NCBI Taxonomy" id="35608"/>
    <lineage>
        <taxon>Eukaryota</taxon>
        <taxon>Viridiplantae</taxon>
        <taxon>Streptophyta</taxon>
        <taxon>Embryophyta</taxon>
        <taxon>Tracheophyta</taxon>
        <taxon>Spermatophyta</taxon>
        <taxon>Magnoliopsida</taxon>
        <taxon>eudicotyledons</taxon>
        <taxon>Gunneridae</taxon>
        <taxon>Pentapetalae</taxon>
        <taxon>asterids</taxon>
        <taxon>campanulids</taxon>
        <taxon>Asterales</taxon>
        <taxon>Asteraceae</taxon>
        <taxon>Asteroideae</taxon>
        <taxon>Anthemideae</taxon>
        <taxon>Artemisiinae</taxon>
        <taxon>Artemisia</taxon>
    </lineage>
</organism>
<proteinExistence type="inferred from homology"/>
<dbReference type="GO" id="GO:0005524">
    <property type="term" value="F:ATP binding"/>
    <property type="evidence" value="ECO:0007669"/>
    <property type="project" value="UniProtKB-KW"/>
</dbReference>
<comment type="similarity">
    <text evidence="1">Belongs to the heat shock protein 70 family.</text>
</comment>
<dbReference type="PROSITE" id="PS00297">
    <property type="entry name" value="HSP70_1"/>
    <property type="match status" value="1"/>
</dbReference>
<dbReference type="Gene3D" id="3.30.420.40">
    <property type="match status" value="1"/>
</dbReference>
<dbReference type="FunFam" id="3.30.420.40:FF:000028">
    <property type="entry name" value="heat shock 70 kDa protein-like"/>
    <property type="match status" value="1"/>
</dbReference>
<dbReference type="Proteomes" id="UP000245207">
    <property type="component" value="Unassembled WGS sequence"/>
</dbReference>
<keyword evidence="3" id="KW-0067">ATP-binding</keyword>
<dbReference type="SUPFAM" id="SSF53067">
    <property type="entry name" value="Actin-like ATPase domain"/>
    <property type="match status" value="1"/>
</dbReference>
<dbReference type="GO" id="GO:0140662">
    <property type="term" value="F:ATP-dependent protein folding chaperone"/>
    <property type="evidence" value="ECO:0007669"/>
    <property type="project" value="InterPro"/>
</dbReference>
<protein>
    <submittedName>
        <fullName evidence="4">Heat shock protein 70 family</fullName>
    </submittedName>
</protein>
<dbReference type="PANTHER" id="PTHR19375">
    <property type="entry name" value="HEAT SHOCK PROTEIN 70KDA"/>
    <property type="match status" value="1"/>
</dbReference>
<dbReference type="InterPro" id="IPR043129">
    <property type="entry name" value="ATPase_NBD"/>
</dbReference>
<dbReference type="STRING" id="35608.A0A2U1PXP9"/>
<accession>A0A2U1PXP9</accession>
<dbReference type="EMBL" id="PKPP01000625">
    <property type="protein sequence ID" value="PWA90512.1"/>
    <property type="molecule type" value="Genomic_DNA"/>
</dbReference>
<dbReference type="InterPro" id="IPR013126">
    <property type="entry name" value="Hsp_70_fam"/>
</dbReference>
<dbReference type="InterPro" id="IPR018181">
    <property type="entry name" value="Heat_shock_70_CS"/>
</dbReference>
<evidence type="ECO:0000256" key="2">
    <source>
        <dbReference type="ARBA" id="ARBA00022741"/>
    </source>
</evidence>
<evidence type="ECO:0000256" key="1">
    <source>
        <dbReference type="ARBA" id="ARBA00007381"/>
    </source>
</evidence>
<sequence length="79" mass="8540">MCQSVKGTAIGIDLGTTYSCAAIWFPKKKRVEIIPNEQGNRITPSCVAFNDSELLVGESAKNQIARNPANTVFGNYFSG</sequence>
<keyword evidence="2" id="KW-0547">Nucleotide-binding</keyword>
<comment type="caution">
    <text evidence="4">The sequence shown here is derived from an EMBL/GenBank/DDBJ whole genome shotgun (WGS) entry which is preliminary data.</text>
</comment>